<dbReference type="Proteomes" id="UP000800092">
    <property type="component" value="Unassembled WGS sequence"/>
</dbReference>
<accession>A0A6A6GWN1</accession>
<dbReference type="AlphaFoldDB" id="A0A6A6GWN1"/>
<protein>
    <recommendedName>
        <fullName evidence="3">HTH psq-type domain-containing protein</fullName>
    </recommendedName>
</protein>
<sequence length="61" mass="6739">MSLNANNSTDSENFRSAIAALDAQEVSNYSEIAKKFNVNRTTLSRRHKGLSQSISQAHLIC</sequence>
<gene>
    <name evidence="1" type="ORF">EV356DRAFT_350994</name>
</gene>
<keyword evidence="2" id="KW-1185">Reference proteome</keyword>
<name>A0A6A6GWN1_VIRVR</name>
<organism evidence="1 2">
    <name type="scientific">Viridothelium virens</name>
    <name type="common">Speckled blister lichen</name>
    <name type="synonym">Trypethelium virens</name>
    <dbReference type="NCBI Taxonomy" id="1048519"/>
    <lineage>
        <taxon>Eukaryota</taxon>
        <taxon>Fungi</taxon>
        <taxon>Dikarya</taxon>
        <taxon>Ascomycota</taxon>
        <taxon>Pezizomycotina</taxon>
        <taxon>Dothideomycetes</taxon>
        <taxon>Dothideomycetes incertae sedis</taxon>
        <taxon>Trypetheliales</taxon>
        <taxon>Trypetheliaceae</taxon>
        <taxon>Viridothelium</taxon>
    </lineage>
</organism>
<proteinExistence type="predicted"/>
<evidence type="ECO:0000313" key="2">
    <source>
        <dbReference type="Proteomes" id="UP000800092"/>
    </source>
</evidence>
<evidence type="ECO:0008006" key="3">
    <source>
        <dbReference type="Google" id="ProtNLM"/>
    </source>
</evidence>
<evidence type="ECO:0000313" key="1">
    <source>
        <dbReference type="EMBL" id="KAF2230204.1"/>
    </source>
</evidence>
<dbReference type="EMBL" id="ML991846">
    <property type="protein sequence ID" value="KAF2230204.1"/>
    <property type="molecule type" value="Genomic_DNA"/>
</dbReference>
<reference evidence="1" key="1">
    <citation type="journal article" date="2020" name="Stud. Mycol.">
        <title>101 Dothideomycetes genomes: a test case for predicting lifestyles and emergence of pathogens.</title>
        <authorList>
            <person name="Haridas S."/>
            <person name="Albert R."/>
            <person name="Binder M."/>
            <person name="Bloem J."/>
            <person name="Labutti K."/>
            <person name="Salamov A."/>
            <person name="Andreopoulos B."/>
            <person name="Baker S."/>
            <person name="Barry K."/>
            <person name="Bills G."/>
            <person name="Bluhm B."/>
            <person name="Cannon C."/>
            <person name="Castanera R."/>
            <person name="Culley D."/>
            <person name="Daum C."/>
            <person name="Ezra D."/>
            <person name="Gonzalez J."/>
            <person name="Henrissat B."/>
            <person name="Kuo A."/>
            <person name="Liang C."/>
            <person name="Lipzen A."/>
            <person name="Lutzoni F."/>
            <person name="Magnuson J."/>
            <person name="Mondo S."/>
            <person name="Nolan M."/>
            <person name="Ohm R."/>
            <person name="Pangilinan J."/>
            <person name="Park H.-J."/>
            <person name="Ramirez L."/>
            <person name="Alfaro M."/>
            <person name="Sun H."/>
            <person name="Tritt A."/>
            <person name="Yoshinaga Y."/>
            <person name="Zwiers L.-H."/>
            <person name="Turgeon B."/>
            <person name="Goodwin S."/>
            <person name="Spatafora J."/>
            <person name="Crous P."/>
            <person name="Grigoriev I."/>
        </authorList>
    </citation>
    <scope>NUCLEOTIDE SEQUENCE</scope>
    <source>
        <strain evidence="1">Tuck. ex Michener</strain>
    </source>
</reference>
<dbReference type="OrthoDB" id="3942738at2759"/>